<comment type="pathway">
    <text evidence="8">Purine metabolism; IMP biosynthesis via de novo pathway; 5-amino-1-(5-phospho-D-ribosyl)imidazole from N(2)-formyl-N(1)-(5-phospho-D-ribosyl)glycinamide: step 1/2.</text>
</comment>
<dbReference type="EC" id="6.3.5.3" evidence="8"/>
<dbReference type="PROSITE" id="PS51273">
    <property type="entry name" value="GATASE_TYPE_1"/>
    <property type="match status" value="1"/>
</dbReference>
<gene>
    <name evidence="8" type="primary">purQ</name>
    <name evidence="9" type="ORF">TH6_17800</name>
</gene>
<dbReference type="SMART" id="SM01211">
    <property type="entry name" value="GATase_5"/>
    <property type="match status" value="1"/>
</dbReference>
<name>A0A367V3W0_9PROT</name>
<comment type="function">
    <text evidence="8">Part of the phosphoribosylformylglycinamidine synthase complex involved in the purines biosynthetic pathway. Catalyzes the ATP-dependent conversion of formylglycinamide ribonucleotide (FGAR) and glutamine to yield formylglycinamidine ribonucleotide (FGAM) and glutamate. The FGAM synthase complex is composed of three subunits. PurQ produces an ammonia molecule by converting glutamine to glutamate. PurL transfers the ammonia molecule to FGAR to form FGAM in an ATP-dependent manner. PurS interacts with PurQ and PurL and is thought to assist in the transfer of the ammonia molecule from PurQ to PurL.</text>
</comment>
<comment type="caution">
    <text evidence="9">The sequence shown here is derived from an EMBL/GenBank/DDBJ whole genome shotgun (WGS) entry which is preliminary data.</text>
</comment>
<dbReference type="PIRSF" id="PIRSF001586">
    <property type="entry name" value="FGAM_synth_I"/>
    <property type="match status" value="1"/>
</dbReference>
<proteinExistence type="inferred from homology"/>
<dbReference type="GO" id="GO:0004642">
    <property type="term" value="F:phosphoribosylformylglycinamidine synthase activity"/>
    <property type="evidence" value="ECO:0007669"/>
    <property type="project" value="UniProtKB-UniRule"/>
</dbReference>
<dbReference type="GO" id="GO:0004359">
    <property type="term" value="F:glutaminase activity"/>
    <property type="evidence" value="ECO:0007669"/>
    <property type="project" value="UniProtKB-EC"/>
</dbReference>
<dbReference type="Gene3D" id="3.40.50.880">
    <property type="match status" value="1"/>
</dbReference>
<sequence length="229" mass="24548">MKSAVILFPGINRENDAIAALKQATGTEPAVVWHGDTELPKTDIIMVPGGFSYGDYLRCGAMAAKSPIMRAVAERAKQGVTILGVCNGFQILTEAGLLPGALMRNASLKFICKNTHLKIENTDTRFTNLYGAGDVVDYPVAHHDGNYFADSETLDRLEGEGRVVLRYCDVDGKVDPATNLNGSQRNIAGIINEAGNVLGMMPHPENAIDPMHGGTDGRNLFKSMVEAAS</sequence>
<feature type="active site" description="Nucleophile" evidence="8">
    <location>
        <position position="86"/>
    </location>
</feature>
<evidence type="ECO:0000313" key="10">
    <source>
        <dbReference type="Proteomes" id="UP000253061"/>
    </source>
</evidence>
<evidence type="ECO:0000313" key="9">
    <source>
        <dbReference type="EMBL" id="RCK19864.1"/>
    </source>
</evidence>
<reference evidence="9 10" key="1">
    <citation type="submission" date="2014-07" db="EMBL/GenBank/DDBJ databases">
        <title>Draft genome sequence of Thalassospira profundimaris R8-17.</title>
        <authorList>
            <person name="Lai Q."/>
            <person name="Shao Z."/>
        </authorList>
    </citation>
    <scope>NUCLEOTIDE SEQUENCE [LARGE SCALE GENOMIC DNA]</scope>
    <source>
        <strain evidence="9 10">R8-17</strain>
    </source>
</reference>
<evidence type="ECO:0000256" key="4">
    <source>
        <dbReference type="ARBA" id="ARBA00022755"/>
    </source>
</evidence>
<keyword evidence="1 8" id="KW-0963">Cytoplasm</keyword>
<evidence type="ECO:0000256" key="2">
    <source>
        <dbReference type="ARBA" id="ARBA00022598"/>
    </source>
</evidence>
<comment type="subcellular location">
    <subcellularLocation>
        <location evidence="8">Cytoplasm</location>
    </subcellularLocation>
</comment>
<dbReference type="AlphaFoldDB" id="A0A367V3W0"/>
<dbReference type="EC" id="3.5.1.2" evidence="8"/>
<comment type="catalytic activity">
    <reaction evidence="8">
        <text>L-glutamine + H2O = L-glutamate + NH4(+)</text>
        <dbReference type="Rhea" id="RHEA:15889"/>
        <dbReference type="ChEBI" id="CHEBI:15377"/>
        <dbReference type="ChEBI" id="CHEBI:28938"/>
        <dbReference type="ChEBI" id="CHEBI:29985"/>
        <dbReference type="ChEBI" id="CHEBI:58359"/>
        <dbReference type="EC" id="3.5.1.2"/>
    </reaction>
</comment>
<dbReference type="Proteomes" id="UP000253061">
    <property type="component" value="Unassembled WGS sequence"/>
</dbReference>
<keyword evidence="2 8" id="KW-0436">Ligase</keyword>
<dbReference type="GO" id="GO:0006189">
    <property type="term" value="P:'de novo' IMP biosynthetic process"/>
    <property type="evidence" value="ECO:0007669"/>
    <property type="project" value="UniProtKB-UniRule"/>
</dbReference>
<evidence type="ECO:0000256" key="7">
    <source>
        <dbReference type="ARBA" id="ARBA00022962"/>
    </source>
</evidence>
<organism evidence="9 10">
    <name type="scientific">Thalassospira profundimaris</name>
    <dbReference type="NCBI Taxonomy" id="502049"/>
    <lineage>
        <taxon>Bacteria</taxon>
        <taxon>Pseudomonadati</taxon>
        <taxon>Pseudomonadota</taxon>
        <taxon>Alphaproteobacteria</taxon>
        <taxon>Rhodospirillales</taxon>
        <taxon>Thalassospiraceae</taxon>
        <taxon>Thalassospira</taxon>
    </lineage>
</organism>
<dbReference type="PANTHER" id="PTHR47552:SF1">
    <property type="entry name" value="PHOSPHORIBOSYLFORMYLGLYCINAMIDINE SYNTHASE SUBUNIT PURQ"/>
    <property type="match status" value="1"/>
</dbReference>
<dbReference type="GO" id="GO:0005737">
    <property type="term" value="C:cytoplasm"/>
    <property type="evidence" value="ECO:0007669"/>
    <property type="project" value="UniProtKB-SubCell"/>
</dbReference>
<keyword evidence="5 8" id="KW-0378">Hydrolase</keyword>
<dbReference type="NCBIfam" id="NF002957">
    <property type="entry name" value="PRK03619.1"/>
    <property type="match status" value="1"/>
</dbReference>
<keyword evidence="4 8" id="KW-0658">Purine biosynthesis</keyword>
<dbReference type="InterPro" id="IPR010075">
    <property type="entry name" value="PRibForGlyAmidine_synth_PurQ"/>
</dbReference>
<dbReference type="UniPathway" id="UPA00074">
    <property type="reaction ID" value="UER00128"/>
</dbReference>
<dbReference type="PANTHER" id="PTHR47552">
    <property type="entry name" value="PHOSPHORIBOSYLFORMYLGLYCINAMIDINE SYNTHASE SUBUNIT PURQ"/>
    <property type="match status" value="1"/>
</dbReference>
<evidence type="ECO:0000256" key="3">
    <source>
        <dbReference type="ARBA" id="ARBA00022741"/>
    </source>
</evidence>
<dbReference type="GO" id="GO:0005524">
    <property type="term" value="F:ATP binding"/>
    <property type="evidence" value="ECO:0007669"/>
    <property type="project" value="UniProtKB-KW"/>
</dbReference>
<accession>A0A367V3W0</accession>
<dbReference type="RefSeq" id="WP_062956127.1">
    <property type="nucleotide sequence ID" value="NZ_JPWB01000009.1"/>
</dbReference>
<keyword evidence="6 8" id="KW-0067">ATP-binding</keyword>
<keyword evidence="7 8" id="KW-0315">Glutamine amidotransferase</keyword>
<dbReference type="EMBL" id="JPWB01000009">
    <property type="protein sequence ID" value="RCK19864.1"/>
    <property type="molecule type" value="Genomic_DNA"/>
</dbReference>
<feature type="active site" evidence="8">
    <location>
        <position position="203"/>
    </location>
</feature>
<comment type="catalytic activity">
    <reaction evidence="8">
        <text>N(2)-formyl-N(1)-(5-phospho-beta-D-ribosyl)glycinamide + L-glutamine + ATP + H2O = 2-formamido-N(1)-(5-O-phospho-beta-D-ribosyl)acetamidine + L-glutamate + ADP + phosphate + H(+)</text>
        <dbReference type="Rhea" id="RHEA:17129"/>
        <dbReference type="ChEBI" id="CHEBI:15377"/>
        <dbReference type="ChEBI" id="CHEBI:15378"/>
        <dbReference type="ChEBI" id="CHEBI:29985"/>
        <dbReference type="ChEBI" id="CHEBI:30616"/>
        <dbReference type="ChEBI" id="CHEBI:43474"/>
        <dbReference type="ChEBI" id="CHEBI:58359"/>
        <dbReference type="ChEBI" id="CHEBI:147286"/>
        <dbReference type="ChEBI" id="CHEBI:147287"/>
        <dbReference type="ChEBI" id="CHEBI:456216"/>
        <dbReference type="EC" id="6.3.5.3"/>
    </reaction>
</comment>
<evidence type="ECO:0000256" key="8">
    <source>
        <dbReference type="HAMAP-Rule" id="MF_00421"/>
    </source>
</evidence>
<dbReference type="HAMAP" id="MF_00421">
    <property type="entry name" value="PurQ"/>
    <property type="match status" value="1"/>
</dbReference>
<protein>
    <recommendedName>
        <fullName evidence="8">Phosphoribosylformylglycinamidine synthase subunit PurQ</fullName>
        <shortName evidence="8">FGAM synthase</shortName>
        <ecNumber evidence="8">6.3.5.3</ecNumber>
    </recommendedName>
    <alternativeName>
        <fullName evidence="8">Formylglycinamide ribonucleotide amidotransferase subunit I</fullName>
        <shortName evidence="8">FGAR amidotransferase I</shortName>
        <shortName evidence="8">FGAR-AT I</shortName>
    </alternativeName>
    <alternativeName>
        <fullName evidence="8">Glutaminase PurQ</fullName>
        <ecNumber evidence="8">3.5.1.2</ecNumber>
    </alternativeName>
    <alternativeName>
        <fullName evidence="8">Phosphoribosylformylglycinamidine synthase subunit I</fullName>
    </alternativeName>
</protein>
<dbReference type="SUPFAM" id="SSF52317">
    <property type="entry name" value="Class I glutamine amidotransferase-like"/>
    <property type="match status" value="1"/>
</dbReference>
<comment type="subunit">
    <text evidence="8">Part of the FGAM synthase complex composed of 1 PurL, 1 PurQ and 2 PurS subunits.</text>
</comment>
<feature type="active site" evidence="8">
    <location>
        <position position="205"/>
    </location>
</feature>
<dbReference type="CDD" id="cd01740">
    <property type="entry name" value="GATase1_FGAR_AT"/>
    <property type="match status" value="1"/>
</dbReference>
<evidence type="ECO:0000256" key="1">
    <source>
        <dbReference type="ARBA" id="ARBA00022490"/>
    </source>
</evidence>
<evidence type="ECO:0000256" key="5">
    <source>
        <dbReference type="ARBA" id="ARBA00022801"/>
    </source>
</evidence>
<dbReference type="InterPro" id="IPR029062">
    <property type="entry name" value="Class_I_gatase-like"/>
</dbReference>
<dbReference type="NCBIfam" id="TIGR01737">
    <property type="entry name" value="FGAM_synth_I"/>
    <property type="match status" value="1"/>
</dbReference>
<dbReference type="Pfam" id="PF13507">
    <property type="entry name" value="GATase_5"/>
    <property type="match status" value="1"/>
</dbReference>
<evidence type="ECO:0000256" key="6">
    <source>
        <dbReference type="ARBA" id="ARBA00022840"/>
    </source>
</evidence>
<keyword evidence="3 8" id="KW-0547">Nucleotide-binding</keyword>